<dbReference type="PANTHER" id="PTHR40254">
    <property type="entry name" value="BLR0577 PROTEIN"/>
    <property type="match status" value="1"/>
</dbReference>
<accession>A0ABU2HT25</accession>
<dbReference type="PANTHER" id="PTHR40254:SF1">
    <property type="entry name" value="BLR0577 PROTEIN"/>
    <property type="match status" value="1"/>
</dbReference>
<dbReference type="InterPro" id="IPR038732">
    <property type="entry name" value="HpyO/CreE_NAD-binding"/>
</dbReference>
<dbReference type="InterPro" id="IPR052189">
    <property type="entry name" value="L-asp_N-monooxygenase_NS-form"/>
</dbReference>
<proteinExistence type="predicted"/>
<evidence type="ECO:0000313" key="3">
    <source>
        <dbReference type="Proteomes" id="UP001269144"/>
    </source>
</evidence>
<organism evidence="2 3">
    <name type="scientific">Paracoccus aurantius</name>
    <dbReference type="NCBI Taxonomy" id="3073814"/>
    <lineage>
        <taxon>Bacteria</taxon>
        <taxon>Pseudomonadati</taxon>
        <taxon>Pseudomonadota</taxon>
        <taxon>Alphaproteobacteria</taxon>
        <taxon>Rhodobacterales</taxon>
        <taxon>Paracoccaceae</taxon>
        <taxon>Paracoccus</taxon>
    </lineage>
</organism>
<dbReference type="SUPFAM" id="SSF51905">
    <property type="entry name" value="FAD/NAD(P)-binding domain"/>
    <property type="match status" value="1"/>
</dbReference>
<sequence length="479" mass="51009">MTITPGPELGRVPRTVAIIGGGFTGATVALHLARALPDDPVSVLIVEPRPELGAGLAYSTRDPSHRINVPADRMTADCAIEDGFQRWIDATRPGLSLGTADPEGGLFPQRALVAAYLQSLLQPHLRSGRVRHVQAEAREVLPGERFSILLDDGSRIEADRIVIATTHPPPGIPAALAHLRRDPRLIADPSDAARLAAARSAGKILVVGTGLTSADVIASLDRQGYAGTITALSRRGQRSRGHRFGYAASEADFATVPETTALGLLRRVRKAVRRDLSLGLPWQATLDRARRDAPAIWAALPQTERARLLLKLRPWWDVHRFRVAPQIEAVIDRLIAVGRLEILAARLIRAETSEKGLVVTWHARGGETTTETFDAVILTTGPAHGGIVGSSALLSAMSREGLIRADPLGLGLEVTDHSLAVGADARPTPRLHVAGPLARGHIGELMGIPEVTAHAEGVAARIAAELAPVPRRSATSAQD</sequence>
<keyword evidence="3" id="KW-1185">Reference proteome</keyword>
<comment type="caution">
    <text evidence="2">The sequence shown here is derived from an EMBL/GenBank/DDBJ whole genome shotgun (WGS) entry which is preliminary data.</text>
</comment>
<dbReference type="InterPro" id="IPR036188">
    <property type="entry name" value="FAD/NAD-bd_sf"/>
</dbReference>
<dbReference type="Pfam" id="PF13454">
    <property type="entry name" value="NAD_binding_9"/>
    <property type="match status" value="1"/>
</dbReference>
<reference evidence="3" key="1">
    <citation type="submission" date="2023-07" db="EMBL/GenBank/DDBJ databases">
        <title>Paracoccus sp. MBLB3053 whole genome sequence.</title>
        <authorList>
            <person name="Hwang C.Y."/>
            <person name="Cho E.-S."/>
            <person name="Seo M.-J."/>
        </authorList>
    </citation>
    <scope>NUCLEOTIDE SEQUENCE [LARGE SCALE GENOMIC DNA]</scope>
    <source>
        <strain evidence="3">MBLB3053</strain>
    </source>
</reference>
<protein>
    <submittedName>
        <fullName evidence="2">FAD-dependent oxidoreductase</fullName>
    </submittedName>
</protein>
<dbReference type="PRINTS" id="PR00368">
    <property type="entry name" value="FADPNR"/>
</dbReference>
<gene>
    <name evidence="2" type="ORF">RGQ15_09040</name>
</gene>
<dbReference type="EMBL" id="JAVQLW010000001">
    <property type="protein sequence ID" value="MDS9467715.1"/>
    <property type="molecule type" value="Genomic_DNA"/>
</dbReference>
<evidence type="ECO:0000259" key="1">
    <source>
        <dbReference type="Pfam" id="PF13454"/>
    </source>
</evidence>
<name>A0ABU2HT25_9RHOB</name>
<feature type="domain" description="FAD-dependent urate hydroxylase HpyO/Asp monooxygenase CreE-like FAD/NAD(P)-binding" evidence="1">
    <location>
        <begin position="17"/>
        <end position="167"/>
    </location>
</feature>
<evidence type="ECO:0000313" key="2">
    <source>
        <dbReference type="EMBL" id="MDS9467715.1"/>
    </source>
</evidence>
<dbReference type="RefSeq" id="WP_311159883.1">
    <property type="nucleotide sequence ID" value="NZ_JAVQLW010000001.1"/>
</dbReference>
<dbReference type="Proteomes" id="UP001269144">
    <property type="component" value="Unassembled WGS sequence"/>
</dbReference>
<dbReference type="Gene3D" id="3.50.50.60">
    <property type="entry name" value="FAD/NAD(P)-binding domain"/>
    <property type="match status" value="2"/>
</dbReference>